<keyword evidence="5" id="KW-0808">Transferase</keyword>
<dbReference type="GO" id="GO:0005085">
    <property type="term" value="F:guanyl-nucleotide exchange factor activity"/>
    <property type="evidence" value="ECO:0007669"/>
    <property type="project" value="TreeGrafter"/>
</dbReference>
<dbReference type="InterPro" id="IPR000719">
    <property type="entry name" value="Prot_kinase_dom"/>
</dbReference>
<feature type="compositionally biased region" description="Basic and acidic residues" evidence="3">
    <location>
        <begin position="382"/>
        <end position="391"/>
    </location>
</feature>
<dbReference type="Proteomes" id="UP000321595">
    <property type="component" value="Chromosome"/>
</dbReference>
<dbReference type="InterPro" id="IPR011009">
    <property type="entry name" value="Kinase-like_dom_sf"/>
</dbReference>
<keyword evidence="5" id="KW-0418">Kinase</keyword>
<feature type="region of interest" description="Disordered" evidence="3">
    <location>
        <begin position="365"/>
        <end position="392"/>
    </location>
</feature>
<dbReference type="CDD" id="cd14014">
    <property type="entry name" value="STKc_PknB_like"/>
    <property type="match status" value="1"/>
</dbReference>
<protein>
    <submittedName>
        <fullName evidence="5">Protein kinase</fullName>
    </submittedName>
</protein>
<feature type="domain" description="Protein kinase" evidence="4">
    <location>
        <begin position="60"/>
        <end position="332"/>
    </location>
</feature>
<dbReference type="Pfam" id="PF00069">
    <property type="entry name" value="Pkinase"/>
    <property type="match status" value="1"/>
</dbReference>
<dbReference type="OrthoDB" id="9758365at2"/>
<dbReference type="Gene3D" id="2.130.10.30">
    <property type="entry name" value="Regulator of chromosome condensation 1/beta-lactamase-inhibitor protein II"/>
    <property type="match status" value="2"/>
</dbReference>
<evidence type="ECO:0000313" key="5">
    <source>
        <dbReference type="EMBL" id="QED29557.1"/>
    </source>
</evidence>
<dbReference type="InterPro" id="IPR009091">
    <property type="entry name" value="RCC1/BLIP-II"/>
</dbReference>
<dbReference type="PROSITE" id="PS50012">
    <property type="entry name" value="RCC1_3"/>
    <property type="match status" value="4"/>
</dbReference>
<organism evidence="5 6">
    <name type="scientific">Microvenator marinus</name>
    <dbReference type="NCBI Taxonomy" id="2600177"/>
    <lineage>
        <taxon>Bacteria</taxon>
        <taxon>Deltaproteobacteria</taxon>
        <taxon>Bradymonadales</taxon>
        <taxon>Microvenatoraceae</taxon>
        <taxon>Microvenator</taxon>
    </lineage>
</organism>
<dbReference type="PANTHER" id="PTHR45982">
    <property type="entry name" value="REGULATOR OF CHROMOSOME CONDENSATION"/>
    <property type="match status" value="1"/>
</dbReference>
<sequence>MADQNGQCPGCDQPGPLGQACSERACAKRGYHYIPVDYWERAHKGGAQPDPTLGLLIGDYLVVAPIGSGGFGKVFLALQSPIFRLRGALKLLEFPSDNAVLVQALLEKFQGEAEALADLSHPNIVKLLKYGVHAQVPYLVMEFVDEAHTVRQEIQVRAREGRGFSHKELRSLFDQILNGLEAAHAQNIIHRDVKPENIMLQRVVGNPMHVKILDFGTAKFVENRADTKWPLGSPSYMAPEQVNLKGIGPWSDLYAVGVMLFELLTGRRPFPGETENEIVAYKLRDDFDPLAVLKNFDFPDEVETFLRKCLAKSPEDRFRSASELRQELHIVFDKLEGYEGTLGESVELTGLLDTGDLAHMMEAPTREADSVQNPPPPPAAQKEAKTPEAAKPKRGLKIATGLGVGLIGVMAAFWAIDAQDGVEAPVAEKAPAKEVAVLPPAEPVTLPTPSIEPDLVDSQDDTEAKALVLEGRIQGVSAGKFHTCVLLVGKVKCWGANFDGELGIGSNTSFGAEQTADKAPFVELDEPANKVSVAGDRNASSSCVVLESGAIRCWGSNRFGQLGLGHQESVGRENKVLDVPPVDLGKKVLTLSASASQYGSHACALLDGGSVKCWGANRYGQLGLAHTTTIGDDESPRTAPDLVLGQPAKKVIVGKYHSCAILEDDSLMCWGWNDKGQLGYGHKDSIGDDETPVSAGAVKLDGKVTDIALGRLHTCALLEGGQVRCWGWNSKGQLGLGTTDDLGDDEPILSANPLELGAKVVQLTAGDNHTCALLEGGSVRCFGENNFGQLGYSHTRNIGDDEPPTSVGDVYLGEKALYIAAGSYHNCAVLESDTLKCWGHNKFGQLGYGHTDDIGDDETPVGAGVVPIE</sequence>
<dbReference type="PRINTS" id="PR00633">
    <property type="entry name" value="RCCNDNSATION"/>
</dbReference>
<keyword evidence="6" id="KW-1185">Reference proteome</keyword>
<dbReference type="InterPro" id="IPR008271">
    <property type="entry name" value="Ser/Thr_kinase_AS"/>
</dbReference>
<dbReference type="SMART" id="SM00220">
    <property type="entry name" value="S_TKc"/>
    <property type="match status" value="1"/>
</dbReference>
<dbReference type="PROSITE" id="PS50011">
    <property type="entry name" value="PROTEIN_KINASE_DOM"/>
    <property type="match status" value="1"/>
</dbReference>
<evidence type="ECO:0000256" key="2">
    <source>
        <dbReference type="ARBA" id="ARBA00022737"/>
    </source>
</evidence>
<dbReference type="SUPFAM" id="SSF56112">
    <property type="entry name" value="Protein kinase-like (PK-like)"/>
    <property type="match status" value="1"/>
</dbReference>
<dbReference type="RefSeq" id="WP_146962790.1">
    <property type="nucleotide sequence ID" value="NZ_CP042467.1"/>
</dbReference>
<keyword evidence="2" id="KW-0677">Repeat</keyword>
<proteinExistence type="predicted"/>
<dbReference type="Gene3D" id="1.10.510.10">
    <property type="entry name" value="Transferase(Phosphotransferase) domain 1"/>
    <property type="match status" value="1"/>
</dbReference>
<dbReference type="AlphaFoldDB" id="A0A5B8XWG8"/>
<dbReference type="GO" id="GO:0005524">
    <property type="term" value="F:ATP binding"/>
    <property type="evidence" value="ECO:0007669"/>
    <property type="project" value="InterPro"/>
</dbReference>
<name>A0A5B8XWG8_9DELT</name>
<dbReference type="InterPro" id="IPR058923">
    <property type="entry name" value="RCC1-like_dom"/>
</dbReference>
<evidence type="ECO:0000256" key="1">
    <source>
        <dbReference type="ARBA" id="ARBA00022658"/>
    </source>
</evidence>
<dbReference type="PROSITE" id="PS00108">
    <property type="entry name" value="PROTEIN_KINASE_ST"/>
    <property type="match status" value="1"/>
</dbReference>
<gene>
    <name evidence="5" type="ORF">FRD01_20420</name>
</gene>
<dbReference type="EMBL" id="CP042467">
    <property type="protein sequence ID" value="QED29557.1"/>
    <property type="molecule type" value="Genomic_DNA"/>
</dbReference>
<evidence type="ECO:0000259" key="4">
    <source>
        <dbReference type="PROSITE" id="PS50011"/>
    </source>
</evidence>
<keyword evidence="1" id="KW-0344">Guanine-nucleotide releasing factor</keyword>
<dbReference type="GO" id="GO:0005737">
    <property type="term" value="C:cytoplasm"/>
    <property type="evidence" value="ECO:0007669"/>
    <property type="project" value="TreeGrafter"/>
</dbReference>
<reference evidence="5 6" key="1">
    <citation type="submission" date="2019-08" db="EMBL/GenBank/DDBJ databases">
        <authorList>
            <person name="Liang Q."/>
        </authorList>
    </citation>
    <scope>NUCLEOTIDE SEQUENCE [LARGE SCALE GENOMIC DNA]</scope>
    <source>
        <strain evidence="5 6">V1718</strain>
    </source>
</reference>
<accession>A0A5B8XWG8</accession>
<dbReference type="Pfam" id="PF25390">
    <property type="entry name" value="WD40_RLD"/>
    <property type="match status" value="1"/>
</dbReference>
<dbReference type="InterPro" id="IPR051553">
    <property type="entry name" value="Ran_GTPase-activating"/>
</dbReference>
<dbReference type="KEGG" id="bbae:FRD01_20420"/>
<dbReference type="PANTHER" id="PTHR45982:SF1">
    <property type="entry name" value="REGULATOR OF CHROMOSOME CONDENSATION"/>
    <property type="match status" value="1"/>
</dbReference>
<dbReference type="Gene3D" id="3.30.200.20">
    <property type="entry name" value="Phosphorylase Kinase, domain 1"/>
    <property type="match status" value="1"/>
</dbReference>
<evidence type="ECO:0000256" key="3">
    <source>
        <dbReference type="SAM" id="MobiDB-lite"/>
    </source>
</evidence>
<dbReference type="InterPro" id="IPR000408">
    <property type="entry name" value="Reg_chr_condens"/>
</dbReference>
<dbReference type="GO" id="GO:0004672">
    <property type="term" value="F:protein kinase activity"/>
    <property type="evidence" value="ECO:0007669"/>
    <property type="project" value="InterPro"/>
</dbReference>
<evidence type="ECO:0000313" key="6">
    <source>
        <dbReference type="Proteomes" id="UP000321595"/>
    </source>
</evidence>
<dbReference type="Pfam" id="PF13540">
    <property type="entry name" value="RCC1_2"/>
    <property type="match status" value="2"/>
</dbReference>
<dbReference type="SUPFAM" id="SSF50985">
    <property type="entry name" value="RCC1/BLIP-II"/>
    <property type="match status" value="2"/>
</dbReference>